<reference evidence="18 19" key="2">
    <citation type="submission" date="2019-11" db="EMBL/GenBank/DDBJ databases">
        <authorList>
            <person name="Lu H."/>
        </authorList>
    </citation>
    <scope>NUCLEOTIDE SEQUENCE [LARGE SCALE GENOMIC DNA]</scope>
    <source>
        <strain evidence="18 19">FIM1</strain>
    </source>
</reference>
<comment type="pathway">
    <text evidence="3 15">Protein modification; protein glycosylation.</text>
</comment>
<dbReference type="EC" id="2.4.1.132" evidence="5 15"/>
<evidence type="ECO:0000313" key="19">
    <source>
        <dbReference type="Proteomes" id="UP000422736"/>
    </source>
</evidence>
<evidence type="ECO:0000259" key="17">
    <source>
        <dbReference type="Pfam" id="PF13439"/>
    </source>
</evidence>
<dbReference type="EC" id="2.4.1.257" evidence="4 15"/>
<keyword evidence="7 15" id="KW-0328">Glycosyltransferase</keyword>
<dbReference type="PANTHER" id="PTHR45918">
    <property type="entry name" value="ALPHA-1,3/1,6-MANNOSYLTRANSFERASE ALG2"/>
    <property type="match status" value="1"/>
</dbReference>
<comment type="catalytic activity">
    <reaction evidence="14 15">
        <text>an alpha-D-Man-(1-&gt;3)-beta-D-Man-(1-&gt;4)-beta-D-GlcNAc-(1-&gt;4)-alpha-D-GlcNAc-diphospho-di-trans,poly-cis-dolichol + GDP-alpha-D-mannose = an alpha-D-Man-(1-&gt;3)-[alpha-D-Man-(1-&gt;6)]-beta-D-Man-(1-&gt;4)-beta-D-GlcNAc-(1-&gt;4)-alpha-D-GlcNAc-diphospho-di-trans,poly-cis-dolichol + GDP + H(+)</text>
        <dbReference type="Rhea" id="RHEA:29519"/>
        <dbReference type="Rhea" id="RHEA-COMP:19513"/>
        <dbReference type="Rhea" id="RHEA-COMP:19515"/>
        <dbReference type="ChEBI" id="CHEBI:15378"/>
        <dbReference type="ChEBI" id="CHEBI:57527"/>
        <dbReference type="ChEBI" id="CHEBI:58189"/>
        <dbReference type="ChEBI" id="CHEBI:132510"/>
        <dbReference type="ChEBI" id="CHEBI:132511"/>
        <dbReference type="EC" id="2.4.1.257"/>
    </reaction>
    <physiologicalReaction direction="left-to-right" evidence="14 15">
        <dbReference type="Rhea" id="RHEA:29520"/>
    </physiologicalReaction>
</comment>
<dbReference type="CDD" id="cd03805">
    <property type="entry name" value="GT4_ALG2-like"/>
    <property type="match status" value="1"/>
</dbReference>
<evidence type="ECO:0000256" key="5">
    <source>
        <dbReference type="ARBA" id="ARBA00012649"/>
    </source>
</evidence>
<sequence length="509" mass="58121">MSQPSAPPPVYHRKVAFIHPDLGIGGAERLVVDAAVGLQNKGYEVTIYTSHCDKSHCFEEVKDGTLKVEVFGDKLPTSIMGKCSILCSNLRQLYLTMCLVATKRIGKFDVFIVDQLSSCVPLLGLNARDAKILFYCHFPDQLLATRDSFLKKVYRLPFDWLEQYTMSLSDQIVVNSNFTKGIFARTFPTLNFIPKVIYPCVNFDNEKPSALDKNLKNLILSKDDKYYLSINRFERKKNIELAIFAFSECKQKETYKLIITGGYDPKVSENMLYLNELEGLCQDLTLTYKRVSYPHFSTTEHTYNAKDFEDAQIIFITSISSSFKELLLKNAELLMYTPSNEHFGIVPLEAMKFGVPVLAVDNGGPVETVVDYNESPQHINATGWLRYSDSTAWAKVLDESVEALAKHRSIFQESGPKRVRYYFSREAMAENFDNIIDRTIWEKKDSSGFTTFTPGILMLITQYLVVTLFGDATVPYFFLALISFYILRSIKASFYWIIVFLYMTYTGKT</sequence>
<comment type="similarity">
    <text evidence="15">Belongs to the glycosyltransferase group 1 family.</text>
</comment>
<dbReference type="InterPro" id="IPR001296">
    <property type="entry name" value="Glyco_trans_1"/>
</dbReference>
<keyword evidence="11 15" id="KW-1133">Transmembrane helix</keyword>
<evidence type="ECO:0000313" key="18">
    <source>
        <dbReference type="EMBL" id="QGN16293.1"/>
    </source>
</evidence>
<evidence type="ECO:0000256" key="3">
    <source>
        <dbReference type="ARBA" id="ARBA00004922"/>
    </source>
</evidence>
<accession>A0ABX6EVG3</accession>
<gene>
    <name evidence="18" type="primary">ALG2</name>
    <name evidence="18" type="ORF">FIM1_2998</name>
</gene>
<feature type="transmembrane region" description="Helical" evidence="15">
    <location>
        <begin position="476"/>
        <end position="503"/>
    </location>
</feature>
<evidence type="ECO:0000256" key="7">
    <source>
        <dbReference type="ARBA" id="ARBA00022676"/>
    </source>
</evidence>
<evidence type="ECO:0000256" key="9">
    <source>
        <dbReference type="ARBA" id="ARBA00022692"/>
    </source>
</evidence>
<feature type="transmembrane region" description="Helical" evidence="15">
    <location>
        <begin position="448"/>
        <end position="470"/>
    </location>
</feature>
<feature type="domain" description="Glycosyl transferase family 1" evidence="16">
    <location>
        <begin position="217"/>
        <end position="401"/>
    </location>
</feature>
<dbReference type="SUPFAM" id="SSF53756">
    <property type="entry name" value="UDP-Glycosyltransferase/glycogen phosphorylase"/>
    <property type="match status" value="1"/>
</dbReference>
<name>A0ABX6EVG3_KLUMA</name>
<evidence type="ECO:0000256" key="6">
    <source>
        <dbReference type="ARBA" id="ARBA00019218"/>
    </source>
</evidence>
<evidence type="ECO:0000256" key="15">
    <source>
        <dbReference type="RuleBase" id="RU367136"/>
    </source>
</evidence>
<dbReference type="Gene3D" id="3.40.50.2000">
    <property type="entry name" value="Glycogen Phosphorylase B"/>
    <property type="match status" value="2"/>
</dbReference>
<comment type="subcellular location">
    <subcellularLocation>
        <location evidence="2 15">Endoplasmic reticulum membrane</location>
    </subcellularLocation>
</comment>
<dbReference type="Pfam" id="PF13439">
    <property type="entry name" value="Glyco_transf_4"/>
    <property type="match status" value="1"/>
</dbReference>
<evidence type="ECO:0000256" key="8">
    <source>
        <dbReference type="ARBA" id="ARBA00022679"/>
    </source>
</evidence>
<keyword evidence="19" id="KW-1185">Reference proteome</keyword>
<evidence type="ECO:0000256" key="14">
    <source>
        <dbReference type="ARBA" id="ARBA00045104"/>
    </source>
</evidence>
<comment type="catalytic activity">
    <reaction evidence="13 15">
        <text>a beta-D-Man-(1-&gt;4)-beta-D-GlcNAc-(1-&gt;4)-alpha-D-GlcNAc-diphospho-di-trans,poly-cis-dolichol + GDP-alpha-D-mannose = an alpha-D-Man-(1-&gt;3)-beta-D-Man-(1-&gt;4)-beta-D-GlcNAc-(1-&gt;4)-alpha-D-GlcNAc-diphospho-di-trans,poly-cis-dolichol + GDP + H(+)</text>
        <dbReference type="Rhea" id="RHEA:29515"/>
        <dbReference type="Rhea" id="RHEA-COMP:19511"/>
        <dbReference type="Rhea" id="RHEA-COMP:19513"/>
        <dbReference type="ChEBI" id="CHEBI:15378"/>
        <dbReference type="ChEBI" id="CHEBI:57527"/>
        <dbReference type="ChEBI" id="CHEBI:58189"/>
        <dbReference type="ChEBI" id="CHEBI:58472"/>
        <dbReference type="ChEBI" id="CHEBI:132510"/>
        <dbReference type="EC" id="2.4.1.132"/>
    </reaction>
    <physiologicalReaction direction="left-to-right" evidence="13 15">
        <dbReference type="Rhea" id="RHEA:29516"/>
    </physiologicalReaction>
</comment>
<evidence type="ECO:0000256" key="11">
    <source>
        <dbReference type="ARBA" id="ARBA00022989"/>
    </source>
</evidence>
<evidence type="ECO:0000256" key="10">
    <source>
        <dbReference type="ARBA" id="ARBA00022824"/>
    </source>
</evidence>
<keyword evidence="8 15" id="KW-0808">Transferase</keyword>
<dbReference type="InterPro" id="IPR027054">
    <property type="entry name" value="ALG2"/>
</dbReference>
<comment type="function">
    <text evidence="1 15">Mannosylates Man(2)GlcNAc(2)-dolichol diphosphate and Man(1)GlcNAc(2)-dolichol diphosphate to form Man(3)GlcNAc(2)-dolichol diphosphate.</text>
</comment>
<organism evidence="18 19">
    <name type="scientific">Kluyveromyces marxianus</name>
    <name type="common">Yeast</name>
    <name type="synonym">Candida kefyr</name>
    <dbReference type="NCBI Taxonomy" id="4911"/>
    <lineage>
        <taxon>Eukaryota</taxon>
        <taxon>Fungi</taxon>
        <taxon>Dikarya</taxon>
        <taxon>Ascomycota</taxon>
        <taxon>Saccharomycotina</taxon>
        <taxon>Saccharomycetes</taxon>
        <taxon>Saccharomycetales</taxon>
        <taxon>Saccharomycetaceae</taxon>
        <taxon>Kluyveromyces</taxon>
    </lineage>
</organism>
<evidence type="ECO:0000256" key="12">
    <source>
        <dbReference type="ARBA" id="ARBA00023136"/>
    </source>
</evidence>
<proteinExistence type="inferred from homology"/>
<protein>
    <recommendedName>
        <fullName evidence="6 15">Alpha-1,3/1,6-mannosyltransferase ALG2</fullName>
        <ecNumber evidence="5 15">2.4.1.132</ecNumber>
        <ecNumber evidence="4 15">2.4.1.257</ecNumber>
    </recommendedName>
    <alternativeName>
        <fullName evidence="15">GDP-Man:Man(1)GlcNAc(2)-PP-Dol alpha-1,3-mannosyltransferase</fullName>
    </alternativeName>
</protein>
<dbReference type="Proteomes" id="UP000422736">
    <property type="component" value="Chromosome 4"/>
</dbReference>
<evidence type="ECO:0000256" key="13">
    <source>
        <dbReference type="ARBA" id="ARBA00045103"/>
    </source>
</evidence>
<reference evidence="18 19" key="1">
    <citation type="submission" date="2016-03" db="EMBL/GenBank/DDBJ databases">
        <title>How can Kluyveromyces marxianus grow so fast - potential evolutionary course in Saccharomyces Complex revealed by comparative genomics.</title>
        <authorList>
            <person name="Mo W."/>
            <person name="Lu W."/>
            <person name="Yang X."/>
            <person name="Qi J."/>
            <person name="Lv H."/>
        </authorList>
    </citation>
    <scope>NUCLEOTIDE SEQUENCE [LARGE SCALE GENOMIC DNA]</scope>
    <source>
        <strain evidence="18 19">FIM1</strain>
    </source>
</reference>
<feature type="domain" description="Glycosyltransferase subfamily 4-like N-terminal" evidence="17">
    <location>
        <begin position="24"/>
        <end position="203"/>
    </location>
</feature>
<keyword evidence="9 15" id="KW-0812">Transmembrane</keyword>
<evidence type="ECO:0000256" key="2">
    <source>
        <dbReference type="ARBA" id="ARBA00004586"/>
    </source>
</evidence>
<dbReference type="Pfam" id="PF00534">
    <property type="entry name" value="Glycos_transf_1"/>
    <property type="match status" value="1"/>
</dbReference>
<dbReference type="InterPro" id="IPR028098">
    <property type="entry name" value="Glyco_trans_4-like_N"/>
</dbReference>
<keyword evidence="12 15" id="KW-0472">Membrane</keyword>
<evidence type="ECO:0000259" key="16">
    <source>
        <dbReference type="Pfam" id="PF00534"/>
    </source>
</evidence>
<dbReference type="PANTHER" id="PTHR45918:SF1">
    <property type="entry name" value="ALPHA-1,3_1,6-MANNOSYLTRANSFERASE ALG2"/>
    <property type="match status" value="1"/>
</dbReference>
<evidence type="ECO:0000256" key="1">
    <source>
        <dbReference type="ARBA" id="ARBA00003142"/>
    </source>
</evidence>
<keyword evidence="10 15" id="KW-0256">Endoplasmic reticulum</keyword>
<evidence type="ECO:0000256" key="4">
    <source>
        <dbReference type="ARBA" id="ARBA00011969"/>
    </source>
</evidence>
<dbReference type="EMBL" id="CP015057">
    <property type="protein sequence ID" value="QGN16293.1"/>
    <property type="molecule type" value="Genomic_DNA"/>
</dbReference>